<dbReference type="Proteomes" id="UP001303373">
    <property type="component" value="Chromosome 3"/>
</dbReference>
<dbReference type="EMBL" id="CP138582">
    <property type="protein sequence ID" value="WPG99457.1"/>
    <property type="molecule type" value="Genomic_DNA"/>
</dbReference>
<organism evidence="1 2">
    <name type="scientific">Acrodontium crateriforme</name>
    <dbReference type="NCBI Taxonomy" id="150365"/>
    <lineage>
        <taxon>Eukaryota</taxon>
        <taxon>Fungi</taxon>
        <taxon>Dikarya</taxon>
        <taxon>Ascomycota</taxon>
        <taxon>Pezizomycotina</taxon>
        <taxon>Dothideomycetes</taxon>
        <taxon>Dothideomycetidae</taxon>
        <taxon>Mycosphaerellales</taxon>
        <taxon>Teratosphaeriaceae</taxon>
        <taxon>Acrodontium</taxon>
    </lineage>
</organism>
<reference evidence="1 2" key="1">
    <citation type="submission" date="2023-11" db="EMBL/GenBank/DDBJ databases">
        <title>An acidophilic fungus is an integral part of prey digestion in a carnivorous sundew plant.</title>
        <authorList>
            <person name="Tsai I.J."/>
        </authorList>
    </citation>
    <scope>NUCLEOTIDE SEQUENCE [LARGE SCALE GENOMIC DNA]</scope>
    <source>
        <strain evidence="1">169a</strain>
    </source>
</reference>
<dbReference type="AlphaFoldDB" id="A0AAQ3RAT3"/>
<keyword evidence="2" id="KW-1185">Reference proteome</keyword>
<sequence>MAASTRSANSSSAAAVLQRLNNHLSELDSTPETSTPDVKLFDEASLVLPDYLSRKWGPEQDVKRQDLMRRLAAGLVTSANPAPAADLLTKLFDDWSWSQVCEFEKDVPIPFGHGLAVGDHMIPFNRLMISLLEKATRTATDAAHVASMLDAVKALVRCWLCTPDAGIATQAGNVVVDLLKVDREVKNGPDAKLPAGPGQGLVWKRIFGDKDVYGVFFESCSESGGLSKSQRTIAQARLLEFVPKIGAMDWEIIAKSQHEGVEKRFGVQGGLLDFAASVMVDYKDDVLMHRCLIDFYSELLKSTKGAIGEIIGGLEDSVGLQYLITHGLHARVAALYIRPPGMQVDPVDAMFLHGPAANYVATYASCYAKHFLASQMAEQVKVRLMQTLSMSVSRWSHEDSPKYDLHLLACLPRKLLLPTGTQSWNSNILAQIPSQASNADALATLATIFHGPSAPIIEYPPSSPLQSTNDSAADEEAACARALYYHYIAHNPSFWNHIVKHANTVALSDVALSAIAILSAVITANWPTSTPSNANDGLQLPTTIATADTGCIAILTPPALEHTLPYLFSPAPSFSNIVGGRGDTESAAYRVAAAKFEALQALHAHLGEVVARTPGEGYEEIRETVGKRLAAGAMSREGEVGGNVATMEM</sequence>
<evidence type="ECO:0000313" key="1">
    <source>
        <dbReference type="EMBL" id="WPG99457.1"/>
    </source>
</evidence>
<name>A0AAQ3RAT3_9PEZI</name>
<accession>A0AAQ3RAT3</accession>
<gene>
    <name evidence="1" type="ORF">R9X50_00227100</name>
</gene>
<protein>
    <submittedName>
        <fullName evidence="1">Uncharacterized protein</fullName>
    </submittedName>
</protein>
<evidence type="ECO:0000313" key="2">
    <source>
        <dbReference type="Proteomes" id="UP001303373"/>
    </source>
</evidence>
<proteinExistence type="predicted"/>